<accession>A0A955RJN0</accession>
<comment type="caution">
    <text evidence="1">The sequence shown here is derived from an EMBL/GenBank/DDBJ whole genome shotgun (WGS) entry which is preliminary data.</text>
</comment>
<evidence type="ECO:0000313" key="2">
    <source>
        <dbReference type="Proteomes" id="UP000783287"/>
    </source>
</evidence>
<sequence length="232" mass="26429">MEWFGSYFSPYRERGTQTPLWQRELHPLRAIDLAEQVLDPMLSHILGQNTTLRQSGRHRRTSVTASNSTVLFDYSDHVYRHGIGIEGVPLGYVPYHKKGEESVVVKDPNVDQYISLNIRQLLTPDQLFYFAEEEWRIVNALGRAISTSQYLSDQVQLVQGVGSELLTVAGANSDHDISIVAPGIDFSRLNEETKFIDTLKRVSAQSSAPINFIFCYEWDAATDWFEVHTVTY</sequence>
<dbReference type="Proteomes" id="UP000783287">
    <property type="component" value="Unassembled WGS sequence"/>
</dbReference>
<reference evidence="1" key="1">
    <citation type="submission" date="2020-04" db="EMBL/GenBank/DDBJ databases">
        <authorList>
            <person name="Zhang T."/>
        </authorList>
    </citation>
    <scope>NUCLEOTIDE SEQUENCE</scope>
    <source>
        <strain evidence="1">HKST-UBA14</strain>
    </source>
</reference>
<protein>
    <submittedName>
        <fullName evidence="1">Uncharacterized protein</fullName>
    </submittedName>
</protein>
<proteinExistence type="predicted"/>
<evidence type="ECO:0000313" key="1">
    <source>
        <dbReference type="EMBL" id="MCA9383639.1"/>
    </source>
</evidence>
<dbReference type="EMBL" id="JAGQLK010000104">
    <property type="protein sequence ID" value="MCA9383639.1"/>
    <property type="molecule type" value="Genomic_DNA"/>
</dbReference>
<reference evidence="1" key="2">
    <citation type="journal article" date="2021" name="Microbiome">
        <title>Successional dynamics and alternative stable states in a saline activated sludge microbial community over 9 years.</title>
        <authorList>
            <person name="Wang Y."/>
            <person name="Ye J."/>
            <person name="Ju F."/>
            <person name="Liu L."/>
            <person name="Boyd J.A."/>
            <person name="Deng Y."/>
            <person name="Parks D.H."/>
            <person name="Jiang X."/>
            <person name="Yin X."/>
            <person name="Woodcroft B.J."/>
            <person name="Tyson G.W."/>
            <person name="Hugenholtz P."/>
            <person name="Polz M.F."/>
            <person name="Zhang T."/>
        </authorList>
    </citation>
    <scope>NUCLEOTIDE SEQUENCE</scope>
    <source>
        <strain evidence="1">HKST-UBA14</strain>
    </source>
</reference>
<name>A0A955RJN0_9BACT</name>
<organism evidence="1 2">
    <name type="scientific">Candidatus Dojkabacteria bacterium</name>
    <dbReference type="NCBI Taxonomy" id="2099670"/>
    <lineage>
        <taxon>Bacteria</taxon>
        <taxon>Candidatus Dojkabacteria</taxon>
    </lineage>
</organism>
<dbReference type="AlphaFoldDB" id="A0A955RJN0"/>
<gene>
    <name evidence="1" type="ORF">KC909_04690</name>
</gene>